<dbReference type="Pfam" id="PF01814">
    <property type="entry name" value="Hemerythrin"/>
    <property type="match status" value="1"/>
</dbReference>
<organism evidence="3 4">
    <name type="scientific">Nitrosomonas supralitoralis</name>
    <dbReference type="NCBI Taxonomy" id="2116706"/>
    <lineage>
        <taxon>Bacteria</taxon>
        <taxon>Pseudomonadati</taxon>
        <taxon>Pseudomonadota</taxon>
        <taxon>Betaproteobacteria</taxon>
        <taxon>Nitrosomonadales</taxon>
        <taxon>Nitrosomonadaceae</taxon>
        <taxon>Nitrosomonas</taxon>
    </lineage>
</organism>
<evidence type="ECO:0000313" key="3">
    <source>
        <dbReference type="EMBL" id="PSJ16371.1"/>
    </source>
</evidence>
<dbReference type="AlphaFoldDB" id="A0A2P7NSB5"/>
<dbReference type="Proteomes" id="UP000241912">
    <property type="component" value="Unassembled WGS sequence"/>
</dbReference>
<feature type="region of interest" description="Disordered" evidence="1">
    <location>
        <begin position="146"/>
        <end position="169"/>
    </location>
</feature>
<feature type="domain" description="Hemerythrin-like" evidence="2">
    <location>
        <begin position="16"/>
        <end position="135"/>
    </location>
</feature>
<dbReference type="PANTHER" id="PTHR35585:SF1">
    <property type="entry name" value="HHE DOMAIN PROTEIN (AFU_ORTHOLOGUE AFUA_4G00730)"/>
    <property type="match status" value="1"/>
</dbReference>
<name>A0A2P7NSB5_9PROT</name>
<dbReference type="CDD" id="cd12108">
    <property type="entry name" value="Hr-like"/>
    <property type="match status" value="1"/>
</dbReference>
<gene>
    <name evidence="3" type="ORF">C7H79_13785</name>
</gene>
<keyword evidence="4" id="KW-1185">Reference proteome</keyword>
<protein>
    <submittedName>
        <fullName evidence="3">Hemerythrin</fullName>
    </submittedName>
</protein>
<proteinExistence type="predicted"/>
<sequence length="169" mass="19269">MTQQKTTTDKSSALGIIELLKADHEKVKALFYEFEETKENGSSKKKEKIVKQICEELTLHALAEESIVYPAAREVINDDDLVDEAEVEHAGAKELISQLQSMNADDSHYDAKVTVLREYIEHHVKEEEKNMFPKLAKSKINGSEMVEEVEHFKENHKGHESKKSSKKNS</sequence>
<feature type="compositionally biased region" description="Basic and acidic residues" evidence="1">
    <location>
        <begin position="148"/>
        <end position="163"/>
    </location>
</feature>
<dbReference type="Gene3D" id="1.20.120.520">
    <property type="entry name" value="nmb1532 protein domain like"/>
    <property type="match status" value="1"/>
</dbReference>
<accession>A0A2P7NSB5</accession>
<dbReference type="RefSeq" id="WP_106707826.1">
    <property type="nucleotide sequence ID" value="NZ_PXXU01000054.1"/>
</dbReference>
<dbReference type="InterPro" id="IPR012312">
    <property type="entry name" value="Hemerythrin-like"/>
</dbReference>
<dbReference type="EMBL" id="PXXU01000054">
    <property type="protein sequence ID" value="PSJ16371.1"/>
    <property type="molecule type" value="Genomic_DNA"/>
</dbReference>
<evidence type="ECO:0000256" key="1">
    <source>
        <dbReference type="SAM" id="MobiDB-lite"/>
    </source>
</evidence>
<comment type="caution">
    <text evidence="3">The sequence shown here is derived from an EMBL/GenBank/DDBJ whole genome shotgun (WGS) entry which is preliminary data.</text>
</comment>
<dbReference type="PANTHER" id="PTHR35585">
    <property type="entry name" value="HHE DOMAIN PROTEIN (AFU_ORTHOLOGUE AFUA_4G00730)"/>
    <property type="match status" value="1"/>
</dbReference>
<reference evidence="3 4" key="1">
    <citation type="submission" date="2018-03" db="EMBL/GenBank/DDBJ databases">
        <title>Draft genome of Nitrosomonas supralitoralis APG5.</title>
        <authorList>
            <person name="Urakawa H."/>
            <person name="Lopez J.V."/>
        </authorList>
    </citation>
    <scope>NUCLEOTIDE SEQUENCE [LARGE SCALE GENOMIC DNA]</scope>
    <source>
        <strain evidence="3 4">APG5</strain>
    </source>
</reference>
<dbReference type="OrthoDB" id="5512987at2"/>
<evidence type="ECO:0000313" key="4">
    <source>
        <dbReference type="Proteomes" id="UP000241912"/>
    </source>
</evidence>
<evidence type="ECO:0000259" key="2">
    <source>
        <dbReference type="Pfam" id="PF01814"/>
    </source>
</evidence>